<dbReference type="InterPro" id="IPR041289">
    <property type="entry name" value="Bact_RF_family3"/>
</dbReference>
<proteinExistence type="predicted"/>
<gene>
    <name evidence="1" type="ORF">NMK71_07140</name>
</gene>
<evidence type="ECO:0000313" key="2">
    <source>
        <dbReference type="Proteomes" id="UP001152599"/>
    </source>
</evidence>
<evidence type="ECO:0000313" key="1">
    <source>
        <dbReference type="EMBL" id="MDG4946186.1"/>
    </source>
</evidence>
<dbReference type="SUPFAM" id="SSF55315">
    <property type="entry name" value="L30e-like"/>
    <property type="match status" value="1"/>
</dbReference>
<sequence>MSITLKKLRNVSSETCVTIILNTHRTGPDNNKDPLTLKNLIKEAENRLSADFDKKYVQNFTEKFQQLEESIDHKMNLESLILFVSKDIAEYTRLPIKVEDRVVIDNTFHTRDLMRSLHMDKNYYILVLNQQKVRLIEASSDKLVREIGDPFPIENIHFHPTNQKEASFAGRERNLITEYFNRIDKDVNKIRNQHPLPVLISSTEPNYHLYLEVADKKHSIIDKFIPQTDADASASHFVEEAWKVMKDYIVEKNNARKEELLEAVNSGKFYSDVNDIWRAIHRGQVKTLFIEQGLFQPAIIEDDNVSFVSADERTDKEVIDDIYDEMIEYNLDFGGDVVFLPKGELDKFNGFGAILRY</sequence>
<accession>A0A9X4RUZ6</accession>
<dbReference type="EMBL" id="JANCMU010000003">
    <property type="protein sequence ID" value="MDG4946186.1"/>
    <property type="molecule type" value="Genomic_DNA"/>
</dbReference>
<protein>
    <recommendedName>
        <fullName evidence="3">ERF1 domain-containing protein 3</fullName>
    </recommendedName>
</protein>
<dbReference type="RefSeq" id="WP_304420665.1">
    <property type="nucleotide sequence ID" value="NZ_JANCMU010000003.1"/>
</dbReference>
<keyword evidence="2" id="KW-1185">Reference proteome</keyword>
<dbReference type="InterPro" id="IPR029064">
    <property type="entry name" value="Ribosomal_eL30-like_sf"/>
</dbReference>
<evidence type="ECO:0008006" key="3">
    <source>
        <dbReference type="Google" id="ProtNLM"/>
    </source>
</evidence>
<dbReference type="Proteomes" id="UP001152599">
    <property type="component" value="Unassembled WGS sequence"/>
</dbReference>
<dbReference type="Pfam" id="PF18845">
    <property type="entry name" value="baeRF_family3"/>
    <property type="match status" value="1"/>
</dbReference>
<reference evidence="1" key="1">
    <citation type="submission" date="2022-07" db="EMBL/GenBank/DDBJ databases">
        <title>Description and genome-wide analysis of Profundicola chukchiensis gen. nov., sp. nov., marine bacteria isolated from bottom sediments of the Chukchi Sea.</title>
        <authorList>
            <person name="Romanenko L."/>
            <person name="Otstavnykh N."/>
            <person name="Kurilenko V."/>
            <person name="Eremeev V."/>
            <person name="Velansky P."/>
            <person name="Mikhailov V."/>
            <person name="Isaeva M."/>
        </authorList>
    </citation>
    <scope>NUCLEOTIDE SEQUENCE</scope>
    <source>
        <strain evidence="1">KMM 9713</strain>
    </source>
</reference>
<comment type="caution">
    <text evidence="1">The sequence shown here is derived from an EMBL/GenBank/DDBJ whole genome shotgun (WGS) entry which is preliminary data.</text>
</comment>
<organism evidence="1 2">
    <name type="scientific">Profundicola chukchiensis</name>
    <dbReference type="NCBI Taxonomy" id="2961959"/>
    <lineage>
        <taxon>Bacteria</taxon>
        <taxon>Pseudomonadati</taxon>
        <taxon>Bacteroidota</taxon>
        <taxon>Flavobacteriia</taxon>
        <taxon>Flavobacteriales</taxon>
        <taxon>Weeksellaceae</taxon>
        <taxon>Profundicola</taxon>
    </lineage>
</organism>
<dbReference type="Gene3D" id="3.30.1330.30">
    <property type="match status" value="1"/>
</dbReference>
<dbReference type="AlphaFoldDB" id="A0A9X4RUZ6"/>
<name>A0A9X4RUZ6_9FLAO</name>